<organism evidence="3 4">
    <name type="scientific">Vescimonas coprocola</name>
    <dbReference type="NCBI Taxonomy" id="2714355"/>
    <lineage>
        <taxon>Bacteria</taxon>
        <taxon>Bacillati</taxon>
        <taxon>Bacillota</taxon>
        <taxon>Clostridia</taxon>
        <taxon>Eubacteriales</taxon>
        <taxon>Oscillospiraceae</taxon>
        <taxon>Vescimonas</taxon>
    </lineage>
</organism>
<gene>
    <name evidence="3" type="ORF">MM50RIKEN_13390</name>
</gene>
<dbReference type="Proteomes" id="UP000681035">
    <property type="component" value="Chromosome"/>
</dbReference>
<reference evidence="3" key="1">
    <citation type="submission" date="2020-09" db="EMBL/GenBank/DDBJ databases">
        <title>New species isolated from human feces.</title>
        <authorList>
            <person name="Kitahara M."/>
            <person name="Shigeno Y."/>
            <person name="Shime M."/>
            <person name="Matsumoto Y."/>
            <person name="Nakamura S."/>
            <person name="Motooka D."/>
            <person name="Fukuoka S."/>
            <person name="Nishikawa H."/>
            <person name="Benno Y."/>
        </authorList>
    </citation>
    <scope>NUCLEOTIDE SEQUENCE</scope>
    <source>
        <strain evidence="3">MM50</strain>
    </source>
</reference>
<accession>A0A810Q7E2</accession>
<feature type="region of interest" description="Disordered" evidence="1">
    <location>
        <begin position="1"/>
        <end position="41"/>
    </location>
</feature>
<protein>
    <recommendedName>
        <fullName evidence="2">KTSC domain-containing protein</fullName>
    </recommendedName>
</protein>
<dbReference type="Pfam" id="PF13619">
    <property type="entry name" value="KTSC"/>
    <property type="match status" value="1"/>
</dbReference>
<evidence type="ECO:0000313" key="4">
    <source>
        <dbReference type="Proteomes" id="UP000681035"/>
    </source>
</evidence>
<dbReference type="EMBL" id="AP023418">
    <property type="protein sequence ID" value="BCK81576.1"/>
    <property type="molecule type" value="Genomic_DNA"/>
</dbReference>
<evidence type="ECO:0000313" key="3">
    <source>
        <dbReference type="EMBL" id="BCK81576.1"/>
    </source>
</evidence>
<evidence type="ECO:0000256" key="1">
    <source>
        <dbReference type="SAM" id="MobiDB-lite"/>
    </source>
</evidence>
<keyword evidence="4" id="KW-1185">Reference proteome</keyword>
<name>A0A810Q7E2_9FIRM</name>
<proteinExistence type="predicted"/>
<feature type="domain" description="KTSC" evidence="2">
    <location>
        <begin position="59"/>
        <end position="115"/>
    </location>
</feature>
<dbReference type="KEGG" id="vcop:MM50RIKEN_13390"/>
<dbReference type="AlphaFoldDB" id="A0A810Q7E2"/>
<evidence type="ECO:0000259" key="2">
    <source>
        <dbReference type="Pfam" id="PF13619"/>
    </source>
</evidence>
<dbReference type="InterPro" id="IPR025309">
    <property type="entry name" value="KTSC_dom"/>
</dbReference>
<sequence length="118" mass="13582">MQHKAENKPLKVAPELSSAPGPKPPIKIRPDPKPPSKLNPASTCPYYHDGQVITLYAVESSYISHVGYLPFRDQLFVRTKSGRVYTYNNIRPELYLEFIHADSVGEFYNQRIKRNHKQ</sequence>